<evidence type="ECO:0000313" key="2">
    <source>
        <dbReference type="EMBL" id="GGK97680.1"/>
    </source>
</evidence>
<reference evidence="2" key="2">
    <citation type="submission" date="2020-09" db="EMBL/GenBank/DDBJ databases">
        <authorList>
            <person name="Sun Q."/>
            <person name="Ohkuma M."/>
        </authorList>
    </citation>
    <scope>NUCLEOTIDE SEQUENCE</scope>
    <source>
        <strain evidence="2">JCM 13064</strain>
    </source>
</reference>
<dbReference type="Gene3D" id="1.10.260.40">
    <property type="entry name" value="lambda repressor-like DNA-binding domains"/>
    <property type="match status" value="1"/>
</dbReference>
<dbReference type="InterPro" id="IPR001387">
    <property type="entry name" value="Cro/C1-type_HTH"/>
</dbReference>
<comment type="caution">
    <text evidence="2">The sequence shown here is derived from an EMBL/GenBank/DDBJ whole genome shotgun (WGS) entry which is preliminary data.</text>
</comment>
<organism evidence="2 3">
    <name type="scientific">Sphaerisporangium melleum</name>
    <dbReference type="NCBI Taxonomy" id="321316"/>
    <lineage>
        <taxon>Bacteria</taxon>
        <taxon>Bacillati</taxon>
        <taxon>Actinomycetota</taxon>
        <taxon>Actinomycetes</taxon>
        <taxon>Streptosporangiales</taxon>
        <taxon>Streptosporangiaceae</taxon>
        <taxon>Sphaerisporangium</taxon>
    </lineage>
</organism>
<sequence>MISDNPSLRQRWLGAKLAELRLAAGISSLAVAAEACRRSTASLSRIENGLVGIPPRDIPPILDAYRVTDPAVRERLMVVAAEVQQERRGWWVEHGDVLAPSYVDRIRLEATANAIWTYETCLVPGLLQTEAYARTFVSALADLGSVAEPDEFVAVRMNRRNILEGDEPVTMKAVINQAVLHHPIGGPEVFREQLDHLRKLAAWPNVSLRMVPFMSEPNPGFFGAFTLLRLPSLDVVHVEAMNNDAYFEDERSVAQYLAGFDRLCDLALTPEETIAILAESAASL</sequence>
<dbReference type="Proteomes" id="UP000645217">
    <property type="component" value="Unassembled WGS sequence"/>
</dbReference>
<gene>
    <name evidence="2" type="ORF">GCM10007964_44900</name>
</gene>
<dbReference type="Pfam" id="PF19054">
    <property type="entry name" value="DUF5753"/>
    <property type="match status" value="1"/>
</dbReference>
<evidence type="ECO:0000259" key="1">
    <source>
        <dbReference type="SMART" id="SM00530"/>
    </source>
</evidence>
<evidence type="ECO:0000313" key="3">
    <source>
        <dbReference type="Proteomes" id="UP000645217"/>
    </source>
</evidence>
<dbReference type="SUPFAM" id="SSF47413">
    <property type="entry name" value="lambda repressor-like DNA-binding domains"/>
    <property type="match status" value="1"/>
</dbReference>
<dbReference type="CDD" id="cd00093">
    <property type="entry name" value="HTH_XRE"/>
    <property type="match status" value="1"/>
</dbReference>
<keyword evidence="3" id="KW-1185">Reference proteome</keyword>
<feature type="domain" description="HTH cro/C1-type" evidence="1">
    <location>
        <begin position="16"/>
        <end position="72"/>
    </location>
</feature>
<protein>
    <submittedName>
        <fullName evidence="2">Transcriptional regulator</fullName>
    </submittedName>
</protein>
<dbReference type="SMART" id="SM00530">
    <property type="entry name" value="HTH_XRE"/>
    <property type="match status" value="1"/>
</dbReference>
<dbReference type="EMBL" id="BMNT01000025">
    <property type="protein sequence ID" value="GGK97680.1"/>
    <property type="molecule type" value="Genomic_DNA"/>
</dbReference>
<name>A0A917R9U9_9ACTN</name>
<dbReference type="AlphaFoldDB" id="A0A917R9U9"/>
<dbReference type="Pfam" id="PF13560">
    <property type="entry name" value="HTH_31"/>
    <property type="match status" value="1"/>
</dbReference>
<accession>A0A917R9U9</accession>
<dbReference type="RefSeq" id="WP_189164999.1">
    <property type="nucleotide sequence ID" value="NZ_BMNT01000025.1"/>
</dbReference>
<dbReference type="InterPro" id="IPR010982">
    <property type="entry name" value="Lambda_DNA-bd_dom_sf"/>
</dbReference>
<proteinExistence type="predicted"/>
<reference evidence="2" key="1">
    <citation type="journal article" date="2014" name="Int. J. Syst. Evol. Microbiol.">
        <title>Complete genome sequence of Corynebacterium casei LMG S-19264T (=DSM 44701T), isolated from a smear-ripened cheese.</title>
        <authorList>
            <consortium name="US DOE Joint Genome Institute (JGI-PGF)"/>
            <person name="Walter F."/>
            <person name="Albersmeier A."/>
            <person name="Kalinowski J."/>
            <person name="Ruckert C."/>
        </authorList>
    </citation>
    <scope>NUCLEOTIDE SEQUENCE</scope>
    <source>
        <strain evidence="2">JCM 13064</strain>
    </source>
</reference>
<dbReference type="GO" id="GO:0003677">
    <property type="term" value="F:DNA binding"/>
    <property type="evidence" value="ECO:0007669"/>
    <property type="project" value="InterPro"/>
</dbReference>
<dbReference type="InterPro" id="IPR043917">
    <property type="entry name" value="DUF5753"/>
</dbReference>